<proteinExistence type="predicted"/>
<dbReference type="AlphaFoldDB" id="A0A1H3NCF3"/>
<dbReference type="RefSeq" id="WP_177170722.1">
    <property type="nucleotide sequence ID" value="NZ_FNPR01000007.1"/>
</dbReference>
<name>A0A1H3NCF3_9RHOB</name>
<dbReference type="STRING" id="576131.SAMN05444486_1072"/>
<sequence>MSNLEAEYTLITMLAEQRWKLQQQLLEIDEQLQQHSHNFYVSDDGLVEVGLGVF</sequence>
<dbReference type="EMBL" id="FNPR01000007">
    <property type="protein sequence ID" value="SDY86423.1"/>
    <property type="molecule type" value="Genomic_DNA"/>
</dbReference>
<evidence type="ECO:0000313" key="2">
    <source>
        <dbReference type="Proteomes" id="UP000199026"/>
    </source>
</evidence>
<gene>
    <name evidence="1" type="ORF">SAMN05444486_1072</name>
</gene>
<protein>
    <submittedName>
        <fullName evidence="1">Uncharacterized protein</fullName>
    </submittedName>
</protein>
<keyword evidence="2" id="KW-1185">Reference proteome</keyword>
<organism evidence="1 2">
    <name type="scientific">Lentibacter algarum</name>
    <dbReference type="NCBI Taxonomy" id="576131"/>
    <lineage>
        <taxon>Bacteria</taxon>
        <taxon>Pseudomonadati</taxon>
        <taxon>Pseudomonadota</taxon>
        <taxon>Alphaproteobacteria</taxon>
        <taxon>Rhodobacterales</taxon>
        <taxon>Roseobacteraceae</taxon>
        <taxon>Lentibacter</taxon>
    </lineage>
</organism>
<dbReference type="GeneID" id="78126050"/>
<dbReference type="Proteomes" id="UP000199026">
    <property type="component" value="Unassembled WGS sequence"/>
</dbReference>
<evidence type="ECO:0000313" key="1">
    <source>
        <dbReference type="EMBL" id="SDY86423.1"/>
    </source>
</evidence>
<accession>A0A1H3NCF3</accession>
<reference evidence="1 2" key="1">
    <citation type="submission" date="2016-10" db="EMBL/GenBank/DDBJ databases">
        <authorList>
            <person name="de Groot N.N."/>
        </authorList>
    </citation>
    <scope>NUCLEOTIDE SEQUENCE [LARGE SCALE GENOMIC DNA]</scope>
    <source>
        <strain evidence="1 2">DSM 24677</strain>
    </source>
</reference>